<dbReference type="GO" id="GO:0031491">
    <property type="term" value="F:nucleosome binding"/>
    <property type="evidence" value="ECO:0007669"/>
    <property type="project" value="TreeGrafter"/>
</dbReference>
<evidence type="ECO:0000256" key="7">
    <source>
        <dbReference type="ARBA" id="ARBA00023242"/>
    </source>
</evidence>
<evidence type="ECO:0000256" key="6">
    <source>
        <dbReference type="ARBA" id="ARBA00022786"/>
    </source>
</evidence>
<dbReference type="InterPro" id="IPR013083">
    <property type="entry name" value="Znf_RING/FYVE/PHD"/>
</dbReference>
<keyword evidence="5" id="KW-0227">DNA damage</keyword>
<dbReference type="Proteomes" id="UP000008022">
    <property type="component" value="Unassembled WGS sequence"/>
</dbReference>
<dbReference type="GO" id="GO:0035861">
    <property type="term" value="C:site of double-strand break"/>
    <property type="evidence" value="ECO:0007669"/>
    <property type="project" value="TreeGrafter"/>
</dbReference>
<evidence type="ECO:0000256" key="1">
    <source>
        <dbReference type="ARBA" id="ARBA00000900"/>
    </source>
</evidence>
<keyword evidence="8" id="KW-0863">Zinc-finger</keyword>
<feature type="compositionally biased region" description="Low complexity" evidence="9">
    <location>
        <begin position="375"/>
        <end position="385"/>
    </location>
</feature>
<dbReference type="PANTHER" id="PTHR23328">
    <property type="entry name" value="RING-TYPE DOMAIN-CONTAINING PROTEIN"/>
    <property type="match status" value="1"/>
</dbReference>
<name>A0A0E0RFS2_ORYRU</name>
<reference evidence="12" key="1">
    <citation type="submission" date="2013-06" db="EMBL/GenBank/DDBJ databases">
        <authorList>
            <person name="Zhao Q."/>
        </authorList>
    </citation>
    <scope>NUCLEOTIDE SEQUENCE</scope>
    <source>
        <strain evidence="12">cv. W1943</strain>
    </source>
</reference>
<dbReference type="EC" id="2.3.2.27" evidence="3"/>
<comment type="subcellular location">
    <subcellularLocation>
        <location evidence="2">Nucleus</location>
    </subcellularLocation>
</comment>
<feature type="region of interest" description="Disordered" evidence="9">
    <location>
        <begin position="1"/>
        <end position="129"/>
    </location>
</feature>
<feature type="compositionally biased region" description="Polar residues" evidence="9">
    <location>
        <begin position="250"/>
        <end position="273"/>
    </location>
</feature>
<evidence type="ECO:0000256" key="2">
    <source>
        <dbReference type="ARBA" id="ARBA00004123"/>
    </source>
</evidence>
<keyword evidence="7" id="KW-0539">Nucleus</keyword>
<evidence type="ECO:0000259" key="10">
    <source>
        <dbReference type="PROSITE" id="PS50089"/>
    </source>
</evidence>
<evidence type="ECO:0000256" key="9">
    <source>
        <dbReference type="SAM" id="MobiDB-lite"/>
    </source>
</evidence>
<keyword evidence="6" id="KW-0833">Ubl conjugation pathway</keyword>
<evidence type="ECO:0000256" key="5">
    <source>
        <dbReference type="ARBA" id="ARBA00022763"/>
    </source>
</evidence>
<keyword evidence="12" id="KW-1185">Reference proteome</keyword>
<reference evidence="11" key="2">
    <citation type="submission" date="2015-06" db="UniProtKB">
        <authorList>
            <consortium name="EnsemblPlants"/>
        </authorList>
    </citation>
    <scope>IDENTIFICATION</scope>
</reference>
<sequence>MAAAAREAAESPNPRSAPRRAAAAAAKDASSFLSPRFRSAAAQAGWDEESLLHAALVVEDTPVRESRRRRRASTTSSSAGGGGSAGSNTRKRRSWRQPPGSIPPVVFLLDDDEKKPDTTADGKKEVKEEEKKTVVVGEKEACSEKAAATSELPCMDRLREELSCAICLEICFEPSTTPCGHRITKLIFLSLILLNSFCMKCLKHAAAKCGKRCPKCRQLISNSRSCTVNTVLWNTIQLLFPSETEARRTSIASSSETNDDLAQQISQRSNSMAQGGIRSSSSNGIGYITQRSTRSSATNNRSFTTTGSRRSTFVAQEGSSTATGRGFVRASQLVPSARVVSVRSHQSDDAALAYRLQQEEFMTAFESEGERQPPRSSSSTVSAARANLRAMASRAIRLRARGWPV</sequence>
<proteinExistence type="predicted"/>
<dbReference type="EnsemblPlants" id="ORUFI12G08820.1">
    <property type="protein sequence ID" value="ORUFI12G08820.1"/>
    <property type="gene ID" value="ORUFI12G08820"/>
</dbReference>
<keyword evidence="4" id="KW-0808">Transferase</keyword>
<dbReference type="AlphaFoldDB" id="A0A0E0RFS2"/>
<evidence type="ECO:0000256" key="3">
    <source>
        <dbReference type="ARBA" id="ARBA00012483"/>
    </source>
</evidence>
<dbReference type="InterPro" id="IPR001841">
    <property type="entry name" value="Znf_RING"/>
</dbReference>
<keyword evidence="8" id="KW-0479">Metal-binding</keyword>
<protein>
    <recommendedName>
        <fullName evidence="3">RING-type E3 ubiquitin transferase</fullName>
        <ecNumber evidence="3">2.3.2.27</ecNumber>
    </recommendedName>
</protein>
<keyword evidence="8" id="KW-0862">Zinc</keyword>
<dbReference type="eggNOG" id="KOG4159">
    <property type="taxonomic scope" value="Eukaryota"/>
</dbReference>
<dbReference type="GO" id="GO:0006302">
    <property type="term" value="P:double-strand break repair"/>
    <property type="evidence" value="ECO:0007669"/>
    <property type="project" value="TreeGrafter"/>
</dbReference>
<dbReference type="HOGENOM" id="CLU_060830_0_0_1"/>
<feature type="compositionally biased region" description="Basic and acidic residues" evidence="9">
    <location>
        <begin position="112"/>
        <end position="129"/>
    </location>
</feature>
<dbReference type="GO" id="GO:0061630">
    <property type="term" value="F:ubiquitin protein ligase activity"/>
    <property type="evidence" value="ECO:0007669"/>
    <property type="project" value="UniProtKB-EC"/>
</dbReference>
<evidence type="ECO:0000256" key="8">
    <source>
        <dbReference type="PROSITE-ProRule" id="PRU00175"/>
    </source>
</evidence>
<dbReference type="PANTHER" id="PTHR23328:SF0">
    <property type="entry name" value="RING-TYPE DOMAIN-CONTAINING PROTEIN"/>
    <property type="match status" value="1"/>
</dbReference>
<feature type="domain" description="RING-type" evidence="10">
    <location>
        <begin position="164"/>
        <end position="217"/>
    </location>
</feature>
<evidence type="ECO:0000256" key="4">
    <source>
        <dbReference type="ARBA" id="ARBA00022679"/>
    </source>
</evidence>
<feature type="region of interest" description="Disordered" evidence="9">
    <location>
        <begin position="249"/>
        <end position="321"/>
    </location>
</feature>
<dbReference type="Gene3D" id="3.30.40.10">
    <property type="entry name" value="Zinc/RING finger domain, C3HC4 (zinc finger)"/>
    <property type="match status" value="1"/>
</dbReference>
<dbReference type="Gramene" id="ORUFI12G08820.1">
    <property type="protein sequence ID" value="ORUFI12G08820.1"/>
    <property type="gene ID" value="ORUFI12G08820"/>
</dbReference>
<dbReference type="GO" id="GO:0008270">
    <property type="term" value="F:zinc ion binding"/>
    <property type="evidence" value="ECO:0007669"/>
    <property type="project" value="UniProtKB-KW"/>
</dbReference>
<evidence type="ECO:0000313" key="11">
    <source>
        <dbReference type="EnsemblPlants" id="ORUFI12G08820.1"/>
    </source>
</evidence>
<feature type="compositionally biased region" description="Low complexity" evidence="9">
    <location>
        <begin position="275"/>
        <end position="313"/>
    </location>
</feature>
<dbReference type="PROSITE" id="PS50089">
    <property type="entry name" value="ZF_RING_2"/>
    <property type="match status" value="1"/>
</dbReference>
<dbReference type="STRING" id="4529.A0A0E0RFS2"/>
<dbReference type="InterPro" id="IPR051657">
    <property type="entry name" value="RNF168/RNF169_E3_ubiq-ligase"/>
</dbReference>
<dbReference type="GO" id="GO:0005634">
    <property type="term" value="C:nucleus"/>
    <property type="evidence" value="ECO:0007669"/>
    <property type="project" value="UniProtKB-SubCell"/>
</dbReference>
<dbReference type="SUPFAM" id="SSF57850">
    <property type="entry name" value="RING/U-box"/>
    <property type="match status" value="1"/>
</dbReference>
<feature type="region of interest" description="Disordered" evidence="9">
    <location>
        <begin position="366"/>
        <end position="385"/>
    </location>
</feature>
<comment type="catalytic activity">
    <reaction evidence="1">
        <text>S-ubiquitinyl-[E2 ubiquitin-conjugating enzyme]-L-cysteine + [acceptor protein]-L-lysine = [E2 ubiquitin-conjugating enzyme]-L-cysteine + N(6)-ubiquitinyl-[acceptor protein]-L-lysine.</text>
        <dbReference type="EC" id="2.3.2.27"/>
    </reaction>
</comment>
<dbReference type="OMA" id="KPNDHEG"/>
<organism evidence="11 12">
    <name type="scientific">Oryza rufipogon</name>
    <name type="common">Brownbeard rice</name>
    <name type="synonym">Asian wild rice</name>
    <dbReference type="NCBI Taxonomy" id="4529"/>
    <lineage>
        <taxon>Eukaryota</taxon>
        <taxon>Viridiplantae</taxon>
        <taxon>Streptophyta</taxon>
        <taxon>Embryophyta</taxon>
        <taxon>Tracheophyta</taxon>
        <taxon>Spermatophyta</taxon>
        <taxon>Magnoliopsida</taxon>
        <taxon>Liliopsida</taxon>
        <taxon>Poales</taxon>
        <taxon>Poaceae</taxon>
        <taxon>BOP clade</taxon>
        <taxon>Oryzoideae</taxon>
        <taxon>Oryzeae</taxon>
        <taxon>Oryzinae</taxon>
        <taxon>Oryza</taxon>
    </lineage>
</organism>
<accession>A0A0E0RFS2</accession>
<feature type="compositionally biased region" description="Low complexity" evidence="9">
    <location>
        <begin position="1"/>
        <end position="31"/>
    </location>
</feature>
<evidence type="ECO:0000313" key="12">
    <source>
        <dbReference type="Proteomes" id="UP000008022"/>
    </source>
</evidence>